<dbReference type="Pfam" id="PF03473">
    <property type="entry name" value="MOSC"/>
    <property type="match status" value="1"/>
</dbReference>
<organism evidence="2 3">
    <name type="scientific">Daejeonella rubra</name>
    <dbReference type="NCBI Taxonomy" id="990371"/>
    <lineage>
        <taxon>Bacteria</taxon>
        <taxon>Pseudomonadati</taxon>
        <taxon>Bacteroidota</taxon>
        <taxon>Sphingobacteriia</taxon>
        <taxon>Sphingobacteriales</taxon>
        <taxon>Sphingobacteriaceae</taxon>
        <taxon>Daejeonella</taxon>
    </lineage>
</organism>
<dbReference type="PANTHER" id="PTHR30212:SF2">
    <property type="entry name" value="PROTEIN YIIM"/>
    <property type="match status" value="1"/>
</dbReference>
<reference evidence="3" key="1">
    <citation type="submission" date="2016-10" db="EMBL/GenBank/DDBJ databases">
        <authorList>
            <person name="Varghese N."/>
            <person name="Submissions S."/>
        </authorList>
    </citation>
    <scope>NUCLEOTIDE SEQUENCE [LARGE SCALE GENOMIC DNA]</scope>
    <source>
        <strain evidence="3">DSM 24536</strain>
    </source>
</reference>
<dbReference type="SUPFAM" id="SSF50800">
    <property type="entry name" value="PK beta-barrel domain-like"/>
    <property type="match status" value="1"/>
</dbReference>
<feature type="domain" description="MOSC" evidence="1">
    <location>
        <begin position="31"/>
        <end position="169"/>
    </location>
</feature>
<evidence type="ECO:0000313" key="2">
    <source>
        <dbReference type="EMBL" id="SDM54738.1"/>
    </source>
</evidence>
<protein>
    <submittedName>
        <fullName evidence="2">MOSC domain-containing protein YiiM</fullName>
    </submittedName>
</protein>
<dbReference type="GO" id="GO:0030151">
    <property type="term" value="F:molybdenum ion binding"/>
    <property type="evidence" value="ECO:0007669"/>
    <property type="project" value="InterPro"/>
</dbReference>
<dbReference type="AlphaFoldDB" id="A0A1G9U4D2"/>
<dbReference type="PANTHER" id="PTHR30212">
    <property type="entry name" value="PROTEIN YIIM"/>
    <property type="match status" value="1"/>
</dbReference>
<evidence type="ECO:0000259" key="1">
    <source>
        <dbReference type="PROSITE" id="PS51340"/>
    </source>
</evidence>
<dbReference type="Proteomes" id="UP000199226">
    <property type="component" value="Unassembled WGS sequence"/>
</dbReference>
<dbReference type="InterPro" id="IPR011037">
    <property type="entry name" value="Pyrv_Knase-like_insert_dom_sf"/>
</dbReference>
<dbReference type="OrthoDB" id="9786134at2"/>
<sequence length="219" mass="25146">MKNINIISLNILGKAELLVSDHQKALTAFRKKAIQTEGIELGLTGFAGDMVKDTKHHGGNDKAICCYNSDHFAKWKKELGFDLEQGAFGENLTLEGENANESHIYIGDRYQLGEALVEVSEPRGPCYMIGIRYNYKKFPVHLQTTGLTGYYLRTIKPGFVRMTDKLIHISSHPEKISVMDVNHVRYHDPENKEWLQRLINLPELTEEWRVMFEKKLIKL</sequence>
<accession>A0A1G9U4D2</accession>
<dbReference type="GO" id="GO:0030170">
    <property type="term" value="F:pyridoxal phosphate binding"/>
    <property type="evidence" value="ECO:0007669"/>
    <property type="project" value="InterPro"/>
</dbReference>
<dbReference type="InterPro" id="IPR005302">
    <property type="entry name" value="MoCF_Sase_C"/>
</dbReference>
<dbReference type="STRING" id="990371.SAMN05421813_11540"/>
<keyword evidence="3" id="KW-1185">Reference proteome</keyword>
<dbReference type="InterPro" id="IPR052353">
    <property type="entry name" value="Benzoxazolinone_Detox_Enz"/>
</dbReference>
<dbReference type="GO" id="GO:0003824">
    <property type="term" value="F:catalytic activity"/>
    <property type="evidence" value="ECO:0007669"/>
    <property type="project" value="InterPro"/>
</dbReference>
<dbReference type="Gene3D" id="2.40.33.20">
    <property type="entry name" value="PK beta-barrel domain-like"/>
    <property type="match status" value="1"/>
</dbReference>
<dbReference type="InterPro" id="IPR005163">
    <property type="entry name" value="Tri_helical_YiiM-like"/>
</dbReference>
<name>A0A1G9U4D2_9SPHI</name>
<dbReference type="Pfam" id="PF03475">
    <property type="entry name" value="YiiM_3-alpha"/>
    <property type="match status" value="1"/>
</dbReference>
<proteinExistence type="predicted"/>
<gene>
    <name evidence="2" type="ORF">SAMN05421813_11540</name>
</gene>
<dbReference type="PROSITE" id="PS51340">
    <property type="entry name" value="MOSC"/>
    <property type="match status" value="1"/>
</dbReference>
<dbReference type="RefSeq" id="WP_090704958.1">
    <property type="nucleotide sequence ID" value="NZ_FNHH01000015.1"/>
</dbReference>
<dbReference type="EMBL" id="FNHH01000015">
    <property type="protein sequence ID" value="SDM54738.1"/>
    <property type="molecule type" value="Genomic_DNA"/>
</dbReference>
<evidence type="ECO:0000313" key="3">
    <source>
        <dbReference type="Proteomes" id="UP000199226"/>
    </source>
</evidence>